<reference evidence="1 2" key="1">
    <citation type="submission" date="2017-11" db="EMBL/GenBank/DDBJ databases">
        <title>Isolation and Characterization of Methanofollis Species from Methane Seep Offshore SW Taiwan.</title>
        <authorList>
            <person name="Teng N.-H."/>
            <person name="Lai M.-C."/>
            <person name="Chen S.-C."/>
        </authorList>
    </citation>
    <scope>NUCLEOTIDE SEQUENCE [LARGE SCALE GENOMIC DNA]</scope>
    <source>
        <strain evidence="1 2">FWC-SCC2</strain>
    </source>
</reference>
<evidence type="ECO:0000313" key="2">
    <source>
        <dbReference type="Proteomes" id="UP000292580"/>
    </source>
</evidence>
<evidence type="ECO:0000313" key="1">
    <source>
        <dbReference type="EMBL" id="TAJ44833.1"/>
    </source>
</evidence>
<sequence>MVVFGVLFAVLMVASYAVPAMSAFKSVRDGDSVVIEYTVRDASGAPVITSSQAVLVEGYNRGEVGFLTTQMNLLAGASATARVVPVPIYLPDGTTGEFALLESEIDDITSGVLGMHERGTKTIPLSMTEMDQTIDALGADQMGLNFTELQTGDRITIAMTITDDPTIFTDPEEQISYIRIGTVTGKSADEISVNFAYSTVEVSVIQISQA</sequence>
<gene>
    <name evidence="1" type="ORF">CUJ86_05950</name>
</gene>
<accession>A0A483CTU8</accession>
<organism evidence="1 2">
    <name type="scientific">Methanofollis fontis</name>
    <dbReference type="NCBI Taxonomy" id="2052832"/>
    <lineage>
        <taxon>Archaea</taxon>
        <taxon>Methanobacteriati</taxon>
        <taxon>Methanobacteriota</taxon>
        <taxon>Stenosarchaea group</taxon>
        <taxon>Methanomicrobia</taxon>
        <taxon>Methanomicrobiales</taxon>
        <taxon>Methanomicrobiaceae</taxon>
        <taxon>Methanofollis</taxon>
    </lineage>
</organism>
<dbReference type="Proteomes" id="UP000292580">
    <property type="component" value="Unassembled WGS sequence"/>
</dbReference>
<proteinExistence type="predicted"/>
<comment type="caution">
    <text evidence="1">The sequence shown here is derived from an EMBL/GenBank/DDBJ whole genome shotgun (WGS) entry which is preliminary data.</text>
</comment>
<protein>
    <submittedName>
        <fullName evidence="1">Uncharacterized protein</fullName>
    </submittedName>
</protein>
<dbReference type="EMBL" id="PGCL01000002">
    <property type="protein sequence ID" value="TAJ44833.1"/>
    <property type="molecule type" value="Genomic_DNA"/>
</dbReference>
<name>A0A483CTU8_9EURY</name>
<dbReference type="AlphaFoldDB" id="A0A483CTU8"/>
<keyword evidence="2" id="KW-1185">Reference proteome</keyword>